<organism evidence="2 3">
    <name type="scientific">Pseudomonas benzenivorans</name>
    <dbReference type="NCBI Taxonomy" id="556533"/>
    <lineage>
        <taxon>Bacteria</taxon>
        <taxon>Pseudomonadati</taxon>
        <taxon>Pseudomonadota</taxon>
        <taxon>Gammaproteobacteria</taxon>
        <taxon>Pseudomonadales</taxon>
        <taxon>Pseudomonadaceae</taxon>
        <taxon>Pseudomonas</taxon>
    </lineage>
</organism>
<evidence type="ECO:0000313" key="2">
    <source>
        <dbReference type="EMBL" id="UTW07811.1"/>
    </source>
</evidence>
<reference evidence="2" key="1">
    <citation type="submission" date="2021-04" db="EMBL/GenBank/DDBJ databases">
        <title>Oceanospirillales bacteria with DddD are important DMSP degraders in coastal seawater.</title>
        <authorList>
            <person name="Liu J."/>
        </authorList>
    </citation>
    <scope>NUCLEOTIDE SEQUENCE</scope>
    <source>
        <strain evidence="2">D13-4</strain>
    </source>
</reference>
<keyword evidence="3" id="KW-1185">Reference proteome</keyword>
<keyword evidence="1" id="KW-1133">Transmembrane helix</keyword>
<feature type="transmembrane region" description="Helical" evidence="1">
    <location>
        <begin position="53"/>
        <end position="72"/>
    </location>
</feature>
<dbReference type="RefSeq" id="WP_255838398.1">
    <property type="nucleotide sequence ID" value="NZ_CP073346.1"/>
</dbReference>
<gene>
    <name evidence="2" type="ORF">KDW96_00270</name>
</gene>
<evidence type="ECO:0000256" key="1">
    <source>
        <dbReference type="SAM" id="Phobius"/>
    </source>
</evidence>
<sequence>METILEFGLRAVAYLLLEIVFGTLFYWSGWPWVKLLTLGRYPRSGWRSGSRESVYVACAGGGFWALLLMPAFGQF</sequence>
<dbReference type="Proteomes" id="UP001059672">
    <property type="component" value="Chromosome"/>
</dbReference>
<evidence type="ECO:0000313" key="3">
    <source>
        <dbReference type="Proteomes" id="UP001059672"/>
    </source>
</evidence>
<feature type="transmembrane region" description="Helical" evidence="1">
    <location>
        <begin position="12"/>
        <end position="33"/>
    </location>
</feature>
<name>A0ABY5H7P1_9PSED</name>
<accession>A0ABY5H7P1</accession>
<keyword evidence="1" id="KW-0472">Membrane</keyword>
<proteinExistence type="predicted"/>
<keyword evidence="1" id="KW-0812">Transmembrane</keyword>
<dbReference type="EMBL" id="CP073346">
    <property type="protein sequence ID" value="UTW07811.1"/>
    <property type="molecule type" value="Genomic_DNA"/>
</dbReference>
<protein>
    <submittedName>
        <fullName evidence="2">Uncharacterized protein</fullName>
    </submittedName>
</protein>